<comment type="caution">
    <text evidence="1">The sequence shown here is derived from an EMBL/GenBank/DDBJ whole genome shotgun (WGS) entry which is preliminary data.</text>
</comment>
<organism evidence="1 2">
    <name type="scientific">Vibrio zhugei</name>
    <dbReference type="NCBI Taxonomy" id="2479546"/>
    <lineage>
        <taxon>Bacteria</taxon>
        <taxon>Pseudomonadati</taxon>
        <taxon>Pseudomonadota</taxon>
        <taxon>Gammaproteobacteria</taxon>
        <taxon>Vibrionales</taxon>
        <taxon>Vibrionaceae</taxon>
        <taxon>Vibrio</taxon>
    </lineage>
</organism>
<protein>
    <recommendedName>
        <fullName evidence="3">SMI1/KNR4 family protein</fullName>
    </recommendedName>
</protein>
<evidence type="ECO:0000313" key="1">
    <source>
        <dbReference type="EMBL" id="MFC3022552.1"/>
    </source>
</evidence>
<sequence>MINKVNFEDVSGFSLPESLMGFYEKNNGKLPATFKFKKVGFILELQYFLDIYDVNNYDDKTGLISFAVTSDGNELLVSSKNESSDIFQKECGEIDKIGILMDDLVTAEKF</sequence>
<dbReference type="EMBL" id="JBHRSE010000009">
    <property type="protein sequence ID" value="MFC3022552.1"/>
    <property type="molecule type" value="Genomic_DNA"/>
</dbReference>
<evidence type="ECO:0008006" key="3">
    <source>
        <dbReference type="Google" id="ProtNLM"/>
    </source>
</evidence>
<gene>
    <name evidence="1" type="ORF">ACFODT_01710</name>
</gene>
<name>A0ABV7C3E0_9VIBR</name>
<evidence type="ECO:0000313" key="2">
    <source>
        <dbReference type="Proteomes" id="UP001595384"/>
    </source>
</evidence>
<keyword evidence="2" id="KW-1185">Reference proteome</keyword>
<dbReference type="RefSeq" id="WP_123014798.1">
    <property type="nucleotide sequence ID" value="NZ_AP024912.1"/>
</dbReference>
<dbReference type="Proteomes" id="UP001595384">
    <property type="component" value="Unassembled WGS sequence"/>
</dbReference>
<accession>A0ABV7C3E0</accession>
<reference evidence="2" key="1">
    <citation type="journal article" date="2019" name="Int. J. Syst. Evol. Microbiol.">
        <title>The Global Catalogue of Microorganisms (GCM) 10K type strain sequencing project: providing services to taxonomists for standard genome sequencing and annotation.</title>
        <authorList>
            <consortium name="The Broad Institute Genomics Platform"/>
            <consortium name="The Broad Institute Genome Sequencing Center for Infectious Disease"/>
            <person name="Wu L."/>
            <person name="Ma J."/>
        </authorList>
    </citation>
    <scope>NUCLEOTIDE SEQUENCE [LARGE SCALE GENOMIC DNA]</scope>
    <source>
        <strain evidence="2">KCTC 62784</strain>
    </source>
</reference>
<proteinExistence type="predicted"/>